<reference evidence="6" key="1">
    <citation type="submission" date="2022-11" db="UniProtKB">
        <authorList>
            <consortium name="WormBaseParasite"/>
        </authorList>
    </citation>
    <scope>IDENTIFICATION</scope>
</reference>
<feature type="signal peptide" evidence="3">
    <location>
        <begin position="1"/>
        <end position="18"/>
    </location>
</feature>
<keyword evidence="2" id="KW-0862">Zinc</keyword>
<dbReference type="Pfam" id="PF02244">
    <property type="entry name" value="Propep_M14"/>
    <property type="match status" value="1"/>
</dbReference>
<dbReference type="InterPro" id="IPR003146">
    <property type="entry name" value="M14A_act_pep"/>
</dbReference>
<organism evidence="5 6">
    <name type="scientific">Parascaris univalens</name>
    <name type="common">Nematode worm</name>
    <dbReference type="NCBI Taxonomy" id="6257"/>
    <lineage>
        <taxon>Eukaryota</taxon>
        <taxon>Metazoa</taxon>
        <taxon>Ecdysozoa</taxon>
        <taxon>Nematoda</taxon>
        <taxon>Chromadorea</taxon>
        <taxon>Rhabditida</taxon>
        <taxon>Spirurina</taxon>
        <taxon>Ascaridomorpha</taxon>
        <taxon>Ascaridoidea</taxon>
        <taxon>Ascarididae</taxon>
        <taxon>Parascaris</taxon>
    </lineage>
</organism>
<evidence type="ECO:0000256" key="3">
    <source>
        <dbReference type="SAM" id="SignalP"/>
    </source>
</evidence>
<keyword evidence="1" id="KW-0479">Metal-binding</keyword>
<sequence length="128" mass="14533">MWLHILWLLLVFSNSTFASIKSEADNDGKYKVIRIFPRDAQQLELMRSLYNKSSDLQLDFWKAPTALGHFADVMANPSMARPLITFLSEHNIPHIVTIDDVQGLVVDCLVEERIASSFTTISFGVLSY</sequence>
<feature type="domain" description="Carboxypeptidase activation peptide" evidence="4">
    <location>
        <begin position="33"/>
        <end position="105"/>
    </location>
</feature>
<feature type="chain" id="PRO_5036695954" evidence="3">
    <location>
        <begin position="19"/>
        <end position="128"/>
    </location>
</feature>
<evidence type="ECO:0000256" key="2">
    <source>
        <dbReference type="ARBA" id="ARBA00022833"/>
    </source>
</evidence>
<proteinExistence type="predicted"/>
<dbReference type="GO" id="GO:0046872">
    <property type="term" value="F:metal ion binding"/>
    <property type="evidence" value="ECO:0007669"/>
    <property type="project" value="UniProtKB-KW"/>
</dbReference>
<dbReference type="SUPFAM" id="SSF54897">
    <property type="entry name" value="Protease propeptides/inhibitors"/>
    <property type="match status" value="1"/>
</dbReference>
<dbReference type="InterPro" id="IPR036990">
    <property type="entry name" value="M14A-like_propep"/>
</dbReference>
<dbReference type="WBParaSite" id="PgR009X_g039_t01">
    <property type="protein sequence ID" value="PgR009X_g039_t01"/>
    <property type="gene ID" value="PgR009X_g039"/>
</dbReference>
<name>A0A915AM90_PARUN</name>
<evidence type="ECO:0000313" key="5">
    <source>
        <dbReference type="Proteomes" id="UP000887569"/>
    </source>
</evidence>
<keyword evidence="3" id="KW-0732">Signal</keyword>
<accession>A0A915AM90</accession>
<dbReference type="AlphaFoldDB" id="A0A915AM90"/>
<evidence type="ECO:0000313" key="6">
    <source>
        <dbReference type="WBParaSite" id="PgR009X_g039_t01"/>
    </source>
</evidence>
<evidence type="ECO:0000259" key="4">
    <source>
        <dbReference type="Pfam" id="PF02244"/>
    </source>
</evidence>
<dbReference type="Proteomes" id="UP000887569">
    <property type="component" value="Unplaced"/>
</dbReference>
<protein>
    <submittedName>
        <fullName evidence="6">Carboxypeptidase activation peptide domain-containing protein</fullName>
    </submittedName>
</protein>
<dbReference type="Gene3D" id="3.30.70.340">
    <property type="entry name" value="Metallocarboxypeptidase-like"/>
    <property type="match status" value="1"/>
</dbReference>
<evidence type="ECO:0000256" key="1">
    <source>
        <dbReference type="ARBA" id="ARBA00022723"/>
    </source>
</evidence>
<keyword evidence="5" id="KW-1185">Reference proteome</keyword>